<keyword evidence="12" id="KW-1185">Reference proteome</keyword>
<dbReference type="Pfam" id="PF00528">
    <property type="entry name" value="BPD_transp_1"/>
    <property type="match status" value="1"/>
</dbReference>
<dbReference type="Proteomes" id="UP001589870">
    <property type="component" value="Unassembled WGS sequence"/>
</dbReference>
<comment type="caution">
    <text evidence="11">The sequence shown here is derived from an EMBL/GenBank/DDBJ whole genome shotgun (WGS) entry which is preliminary data.</text>
</comment>
<evidence type="ECO:0000313" key="12">
    <source>
        <dbReference type="Proteomes" id="UP001589870"/>
    </source>
</evidence>
<evidence type="ECO:0000256" key="6">
    <source>
        <dbReference type="ARBA" id="ARBA00022989"/>
    </source>
</evidence>
<feature type="domain" description="ABC transmembrane type-1" evidence="10">
    <location>
        <begin position="25"/>
        <end position="214"/>
    </location>
</feature>
<dbReference type="InterPro" id="IPR010065">
    <property type="entry name" value="AA_ABC_transptr_permease_3TM"/>
</dbReference>
<dbReference type="EMBL" id="JBHMQT010000009">
    <property type="protein sequence ID" value="MFC0861935.1"/>
    <property type="molecule type" value="Genomic_DNA"/>
</dbReference>
<dbReference type="Gene3D" id="1.10.3720.10">
    <property type="entry name" value="MetI-like"/>
    <property type="match status" value="1"/>
</dbReference>
<evidence type="ECO:0000313" key="11">
    <source>
        <dbReference type="EMBL" id="MFC0861935.1"/>
    </source>
</evidence>
<evidence type="ECO:0000256" key="9">
    <source>
        <dbReference type="SAM" id="MobiDB-lite"/>
    </source>
</evidence>
<dbReference type="NCBIfam" id="TIGR01726">
    <property type="entry name" value="HEQRo_perm_3TM"/>
    <property type="match status" value="1"/>
</dbReference>
<feature type="transmembrane region" description="Helical" evidence="8">
    <location>
        <begin position="193"/>
        <end position="217"/>
    </location>
</feature>
<dbReference type="NCBIfam" id="TIGR03004">
    <property type="entry name" value="ectoine_ehuC"/>
    <property type="match status" value="1"/>
</dbReference>
<keyword evidence="4 8" id="KW-0812">Transmembrane</keyword>
<feature type="transmembrane region" description="Helical" evidence="8">
    <location>
        <begin position="63"/>
        <end position="84"/>
    </location>
</feature>
<evidence type="ECO:0000256" key="1">
    <source>
        <dbReference type="ARBA" id="ARBA00004651"/>
    </source>
</evidence>
<name>A0ABV6U0F3_9ACTN</name>
<evidence type="ECO:0000259" key="10">
    <source>
        <dbReference type="PROSITE" id="PS50928"/>
    </source>
</evidence>
<keyword evidence="7 8" id="KW-0472">Membrane</keyword>
<feature type="transmembrane region" description="Helical" evidence="8">
    <location>
        <begin position="33"/>
        <end position="51"/>
    </location>
</feature>
<dbReference type="PANTHER" id="PTHR30614">
    <property type="entry name" value="MEMBRANE COMPONENT OF AMINO ACID ABC TRANSPORTER"/>
    <property type="match status" value="1"/>
</dbReference>
<keyword evidence="6 8" id="KW-1133">Transmembrane helix</keyword>
<keyword evidence="5" id="KW-0029">Amino-acid transport</keyword>
<evidence type="ECO:0000256" key="4">
    <source>
        <dbReference type="ARBA" id="ARBA00022692"/>
    </source>
</evidence>
<keyword evidence="2 8" id="KW-0813">Transport</keyword>
<feature type="transmembrane region" description="Helical" evidence="8">
    <location>
        <begin position="159"/>
        <end position="181"/>
    </location>
</feature>
<dbReference type="InterPro" id="IPR000515">
    <property type="entry name" value="MetI-like"/>
</dbReference>
<protein>
    <submittedName>
        <fullName evidence="11">Ectoine/hydroxyectoine ABC transporter permease subunit EhuC</fullName>
    </submittedName>
</protein>
<reference evidence="11 12" key="1">
    <citation type="submission" date="2024-09" db="EMBL/GenBank/DDBJ databases">
        <authorList>
            <person name="Sun Q."/>
            <person name="Mori K."/>
        </authorList>
    </citation>
    <scope>NUCLEOTIDE SEQUENCE [LARGE SCALE GENOMIC DNA]</scope>
    <source>
        <strain evidence="11 12">TBRC 1851</strain>
    </source>
</reference>
<proteinExistence type="inferred from homology"/>
<dbReference type="PANTHER" id="PTHR30614:SF0">
    <property type="entry name" value="L-CYSTINE TRANSPORT SYSTEM PERMEASE PROTEIN TCYL"/>
    <property type="match status" value="1"/>
</dbReference>
<comment type="subcellular location">
    <subcellularLocation>
        <location evidence="1 8">Cell membrane</location>
        <topology evidence="1 8">Multi-pass membrane protein</topology>
    </subcellularLocation>
</comment>
<evidence type="ECO:0000256" key="2">
    <source>
        <dbReference type="ARBA" id="ARBA00022448"/>
    </source>
</evidence>
<comment type="similarity">
    <text evidence="8">Belongs to the binding-protein-dependent transport system permease family.</text>
</comment>
<dbReference type="CDD" id="cd06261">
    <property type="entry name" value="TM_PBP2"/>
    <property type="match status" value="1"/>
</dbReference>
<dbReference type="PROSITE" id="PS50928">
    <property type="entry name" value="ABC_TM1"/>
    <property type="match status" value="1"/>
</dbReference>
<feature type="compositionally biased region" description="Low complexity" evidence="9">
    <location>
        <begin position="247"/>
        <end position="259"/>
    </location>
</feature>
<gene>
    <name evidence="11" type="primary">ehuC</name>
    <name evidence="11" type="ORF">ACFHYQ_06475</name>
</gene>
<feature type="transmembrane region" description="Helical" evidence="8">
    <location>
        <begin position="96"/>
        <end position="118"/>
    </location>
</feature>
<dbReference type="RefSeq" id="WP_394300160.1">
    <property type="nucleotide sequence ID" value="NZ_JBHMQT010000009.1"/>
</dbReference>
<feature type="region of interest" description="Disordered" evidence="9">
    <location>
        <begin position="225"/>
        <end position="274"/>
    </location>
</feature>
<evidence type="ECO:0000256" key="7">
    <source>
        <dbReference type="ARBA" id="ARBA00023136"/>
    </source>
</evidence>
<dbReference type="InterPro" id="IPR035906">
    <property type="entry name" value="MetI-like_sf"/>
</dbReference>
<sequence>MTISPCSAELPGTFGEAMPFLCKGAVITLQSTLGGSVLAIAIALPVGLMAMSHRGAVRAVARVYMEFFRGTSVLVQLFWLYYAMPILTGFQLDKSFAGILALGLNLGAYGSEVVRGAVRSVSRGQREAAIALNFSPYHRMRYVILPQAFVGMIPPMNNLLIELLKATSLLSVITVADLTYQGRLLVNSGSDQLIVFALLLLIYFLFSYLITLIMRFVEGRAARMVGRDGPQGRPRRAWRSPRPRRPVPSVEIPSVEIPSAEIPSAETPSVEGAR</sequence>
<evidence type="ECO:0000256" key="8">
    <source>
        <dbReference type="RuleBase" id="RU363032"/>
    </source>
</evidence>
<organism evidence="11 12">
    <name type="scientific">Sphaerimonospora cavernae</name>
    <dbReference type="NCBI Taxonomy" id="1740611"/>
    <lineage>
        <taxon>Bacteria</taxon>
        <taxon>Bacillati</taxon>
        <taxon>Actinomycetota</taxon>
        <taxon>Actinomycetes</taxon>
        <taxon>Streptosporangiales</taxon>
        <taxon>Streptosporangiaceae</taxon>
        <taxon>Sphaerimonospora</taxon>
    </lineage>
</organism>
<evidence type="ECO:0000256" key="5">
    <source>
        <dbReference type="ARBA" id="ARBA00022970"/>
    </source>
</evidence>
<dbReference type="InterPro" id="IPR014342">
    <property type="entry name" value="Ectoine_EhuC"/>
</dbReference>
<dbReference type="SUPFAM" id="SSF161098">
    <property type="entry name" value="MetI-like"/>
    <property type="match status" value="1"/>
</dbReference>
<feature type="compositionally biased region" description="Basic residues" evidence="9">
    <location>
        <begin position="233"/>
        <end position="245"/>
    </location>
</feature>
<evidence type="ECO:0000256" key="3">
    <source>
        <dbReference type="ARBA" id="ARBA00022475"/>
    </source>
</evidence>
<accession>A0ABV6U0F3</accession>
<keyword evidence="3" id="KW-1003">Cell membrane</keyword>
<dbReference type="InterPro" id="IPR043429">
    <property type="entry name" value="ArtM/GltK/GlnP/TcyL/YhdX-like"/>
</dbReference>